<feature type="domain" description="U1-type" evidence="3">
    <location>
        <begin position="144"/>
        <end position="178"/>
    </location>
</feature>
<evidence type="ECO:0000259" key="2">
    <source>
        <dbReference type="SMART" id="SM00355"/>
    </source>
</evidence>
<feature type="compositionally biased region" description="Polar residues" evidence="1">
    <location>
        <begin position="1"/>
        <end position="10"/>
    </location>
</feature>
<dbReference type="EMBL" id="LR862153">
    <property type="protein sequence ID" value="CAD1836223.1"/>
    <property type="molecule type" value="Genomic_DNA"/>
</dbReference>
<sequence>MTTRSGQANKGKSDTFPEELAKVKQENDDFKYIICYKEAIEKKLVPPTVDYRLPPTCSKPPRPTLTGTKRQPASVPPGFESRQPPPKRPHSQQQKWQQSPPREPTSQSNTPHNLSLPKEEEYHPNHMQQPILQHSSMPQSTLNHKELRCIICDIPCTSAFNLNQHLQGKKHKAKMDVLSGRKKKSGLDGNMDLWCSLCNVPCMNDFSLAQHRAGKNHAVRLIRSSIKFEA</sequence>
<evidence type="ECO:0000256" key="1">
    <source>
        <dbReference type="SAM" id="MobiDB-lite"/>
    </source>
</evidence>
<feature type="domain" description="C2H2-type" evidence="2">
    <location>
        <begin position="147"/>
        <end position="171"/>
    </location>
</feature>
<name>A0A6V7PZN9_ANACO</name>
<reference evidence="4" key="1">
    <citation type="submission" date="2020-07" db="EMBL/GenBank/DDBJ databases">
        <authorList>
            <person name="Lin J."/>
        </authorList>
    </citation>
    <scope>NUCLEOTIDE SEQUENCE</scope>
</reference>
<feature type="region of interest" description="Disordered" evidence="1">
    <location>
        <begin position="45"/>
        <end position="118"/>
    </location>
</feature>
<dbReference type="SUPFAM" id="SSF57667">
    <property type="entry name" value="beta-beta-alpha zinc fingers"/>
    <property type="match status" value="2"/>
</dbReference>
<feature type="compositionally biased region" description="Polar residues" evidence="1">
    <location>
        <begin position="91"/>
        <end position="113"/>
    </location>
</feature>
<evidence type="ECO:0000259" key="3">
    <source>
        <dbReference type="SMART" id="SM00451"/>
    </source>
</evidence>
<feature type="domain" description="C2H2-type" evidence="2">
    <location>
        <begin position="193"/>
        <end position="217"/>
    </location>
</feature>
<feature type="region of interest" description="Disordered" evidence="1">
    <location>
        <begin position="1"/>
        <end position="23"/>
    </location>
</feature>
<accession>A0A6V7PZN9</accession>
<dbReference type="GO" id="GO:0003676">
    <property type="term" value="F:nucleic acid binding"/>
    <property type="evidence" value="ECO:0007669"/>
    <property type="project" value="InterPro"/>
</dbReference>
<gene>
    <name evidence="4" type="ORF">CB5_LOCUS19434</name>
</gene>
<dbReference type="InterPro" id="IPR003604">
    <property type="entry name" value="Matrin/U1-like-C_Znf_C2H2"/>
</dbReference>
<dbReference type="PANTHER" id="PTHR47487:SF8">
    <property type="entry name" value="OS08G0270900 PROTEIN"/>
    <property type="match status" value="1"/>
</dbReference>
<dbReference type="Pfam" id="PF12874">
    <property type="entry name" value="zf-met"/>
    <property type="match status" value="2"/>
</dbReference>
<dbReference type="SMART" id="SM00355">
    <property type="entry name" value="ZnF_C2H2"/>
    <property type="match status" value="2"/>
</dbReference>
<dbReference type="PANTHER" id="PTHR47487">
    <property type="entry name" value="OS06G0651300 PROTEIN-RELATED"/>
    <property type="match status" value="1"/>
</dbReference>
<feature type="compositionally biased region" description="Basic and acidic residues" evidence="1">
    <location>
        <begin position="11"/>
        <end position="23"/>
    </location>
</feature>
<dbReference type="Gene3D" id="3.30.160.60">
    <property type="entry name" value="Classic Zinc Finger"/>
    <property type="match status" value="2"/>
</dbReference>
<evidence type="ECO:0008006" key="5">
    <source>
        <dbReference type="Google" id="ProtNLM"/>
    </source>
</evidence>
<feature type="domain" description="U1-type" evidence="3">
    <location>
        <begin position="190"/>
        <end position="224"/>
    </location>
</feature>
<dbReference type="InterPro" id="IPR036236">
    <property type="entry name" value="Znf_C2H2_sf"/>
</dbReference>
<organism evidence="4">
    <name type="scientific">Ananas comosus var. bracteatus</name>
    <name type="common">red pineapple</name>
    <dbReference type="NCBI Taxonomy" id="296719"/>
    <lineage>
        <taxon>Eukaryota</taxon>
        <taxon>Viridiplantae</taxon>
        <taxon>Streptophyta</taxon>
        <taxon>Embryophyta</taxon>
        <taxon>Tracheophyta</taxon>
        <taxon>Spermatophyta</taxon>
        <taxon>Magnoliopsida</taxon>
        <taxon>Liliopsida</taxon>
        <taxon>Poales</taxon>
        <taxon>Bromeliaceae</taxon>
        <taxon>Bromelioideae</taxon>
        <taxon>Ananas</taxon>
    </lineage>
</organism>
<dbReference type="AlphaFoldDB" id="A0A6V7PZN9"/>
<evidence type="ECO:0000313" key="4">
    <source>
        <dbReference type="EMBL" id="CAD1836223.1"/>
    </source>
</evidence>
<dbReference type="SMART" id="SM00451">
    <property type="entry name" value="ZnF_U1"/>
    <property type="match status" value="2"/>
</dbReference>
<dbReference type="InterPro" id="IPR013087">
    <property type="entry name" value="Znf_C2H2_type"/>
</dbReference>
<proteinExistence type="predicted"/>
<dbReference type="GO" id="GO:0008270">
    <property type="term" value="F:zinc ion binding"/>
    <property type="evidence" value="ECO:0007669"/>
    <property type="project" value="InterPro"/>
</dbReference>
<protein>
    <recommendedName>
        <fullName evidence="5">C2H2-type domain-containing protein</fullName>
    </recommendedName>
</protein>